<feature type="coiled-coil region" evidence="1">
    <location>
        <begin position="177"/>
        <end position="253"/>
    </location>
</feature>
<feature type="compositionally biased region" description="Polar residues" evidence="2">
    <location>
        <begin position="16"/>
        <end position="29"/>
    </location>
</feature>
<feature type="compositionally biased region" description="Acidic residues" evidence="2">
    <location>
        <begin position="423"/>
        <end position="438"/>
    </location>
</feature>
<organism evidence="3 4">
    <name type="scientific">Microctonus aethiopoides</name>
    <dbReference type="NCBI Taxonomy" id="144406"/>
    <lineage>
        <taxon>Eukaryota</taxon>
        <taxon>Metazoa</taxon>
        <taxon>Ecdysozoa</taxon>
        <taxon>Arthropoda</taxon>
        <taxon>Hexapoda</taxon>
        <taxon>Insecta</taxon>
        <taxon>Pterygota</taxon>
        <taxon>Neoptera</taxon>
        <taxon>Endopterygota</taxon>
        <taxon>Hymenoptera</taxon>
        <taxon>Apocrita</taxon>
        <taxon>Ichneumonoidea</taxon>
        <taxon>Braconidae</taxon>
        <taxon>Euphorinae</taxon>
        <taxon>Microctonus</taxon>
    </lineage>
</organism>
<dbReference type="EMBL" id="JAQQBS010000001">
    <property type="protein sequence ID" value="KAK0177654.1"/>
    <property type="molecule type" value="Genomic_DNA"/>
</dbReference>
<name>A0AA39KXR5_9HYME</name>
<evidence type="ECO:0000256" key="1">
    <source>
        <dbReference type="SAM" id="Coils"/>
    </source>
</evidence>
<feature type="region of interest" description="Disordered" evidence="2">
    <location>
        <begin position="387"/>
        <end position="438"/>
    </location>
</feature>
<proteinExistence type="predicted"/>
<reference evidence="3" key="2">
    <citation type="submission" date="2023-03" db="EMBL/GenBank/DDBJ databases">
        <authorList>
            <person name="Inwood S.N."/>
            <person name="Skelly J.G."/>
            <person name="Guhlin J."/>
            <person name="Harrop T.W.R."/>
            <person name="Goldson S.G."/>
            <person name="Dearden P.K."/>
        </authorList>
    </citation>
    <scope>NUCLEOTIDE SEQUENCE</scope>
    <source>
        <strain evidence="3">Irish</strain>
        <tissue evidence="3">Whole body</tissue>
    </source>
</reference>
<evidence type="ECO:0000313" key="4">
    <source>
        <dbReference type="Proteomes" id="UP001168990"/>
    </source>
</evidence>
<feature type="compositionally biased region" description="Low complexity" evidence="2">
    <location>
        <begin position="518"/>
        <end position="529"/>
    </location>
</feature>
<keyword evidence="1" id="KW-0175">Coiled coil</keyword>
<keyword evidence="4" id="KW-1185">Reference proteome</keyword>
<dbReference type="AlphaFoldDB" id="A0AA39KXR5"/>
<feature type="compositionally biased region" description="Low complexity" evidence="2">
    <location>
        <begin position="395"/>
        <end position="409"/>
    </location>
</feature>
<evidence type="ECO:0000313" key="3">
    <source>
        <dbReference type="EMBL" id="KAK0177654.1"/>
    </source>
</evidence>
<sequence>MTDLLIGIAGSGFHPSDNSSTTSPATVTSNNSDVVYRTRNPSSMYRNSEMRHSRSEDILGGVGIGTPTRTQNPLLLEQGCASEDDLVATTALRDASSSSSLLQHSIYSYGGRRNATSPPPTFNATDRIDPEDSIRDIVTENDLYRFVLFKRHYDKYVALAEKYEESRGISYYLEERYHEVKAEKDRLIETQQELERRLESCEALLRDKEEELFLHLERSLRLDDEIDRLKNEYDACNAERERLEREQTSALRQLQLQATQSELTRRNLEYARQDIVRQTTVIRAERDALEHENIVLKEKLRLEQIELGTERRRREEGIAVLTHEAVTLRHAARHLHAAALHAVTCKRRRRCSVCLYAKRAFNDTDDYRDDGKLFKCLETPLQDLRTWLRPNPFQPTSSSSSSTRTRSPTVRGVSYIDESSSSSEDDDDDDDNNDEDDEDEFGETIIAEISMSSTNSGPPPPASRAFSSDSGYVVDAITSPITTPLTPTSTPIDGDFSSCSFSSEIGDRRSRSYEVGGSSRKISASSASSEIDHAGPTAANGGDVVGQRFTPTSFIRSKWTSSFRRLLGRKSKTKINVDQMS</sequence>
<protein>
    <submittedName>
        <fullName evidence="3">Uncharacterized protein</fullName>
    </submittedName>
</protein>
<gene>
    <name evidence="3" type="ORF">PV328_001687</name>
</gene>
<dbReference type="Proteomes" id="UP001168990">
    <property type="component" value="Unassembled WGS sequence"/>
</dbReference>
<feature type="region of interest" description="Disordered" evidence="2">
    <location>
        <begin position="507"/>
        <end position="546"/>
    </location>
</feature>
<evidence type="ECO:0000256" key="2">
    <source>
        <dbReference type="SAM" id="MobiDB-lite"/>
    </source>
</evidence>
<accession>A0AA39KXR5</accession>
<feature type="region of interest" description="Disordered" evidence="2">
    <location>
        <begin position="9"/>
        <end position="29"/>
    </location>
</feature>
<comment type="caution">
    <text evidence="3">The sequence shown here is derived from an EMBL/GenBank/DDBJ whole genome shotgun (WGS) entry which is preliminary data.</text>
</comment>
<reference evidence="3" key="1">
    <citation type="journal article" date="2023" name="bioRxiv">
        <title>Scaffold-level genome assemblies of two parasitoid biocontrol wasps reveal the parthenogenesis mechanism and an associated novel virus.</title>
        <authorList>
            <person name="Inwood S."/>
            <person name="Skelly J."/>
            <person name="Guhlin J."/>
            <person name="Harrop T."/>
            <person name="Goldson S."/>
            <person name="Dearden P."/>
        </authorList>
    </citation>
    <scope>NUCLEOTIDE SEQUENCE</scope>
    <source>
        <strain evidence="3">Irish</strain>
        <tissue evidence="3">Whole body</tissue>
    </source>
</reference>